<evidence type="ECO:0000313" key="1">
    <source>
        <dbReference type="EMBL" id="KAI4367504.1"/>
    </source>
</evidence>
<dbReference type="Proteomes" id="UP001057402">
    <property type="component" value="Chromosome 6"/>
</dbReference>
<sequence length="167" mass="17981">MDFSSAGGPRNASVDAAYALKNAHRKLSFLATCGIQDMTKSKRIKSGKPWRSSCSTGSRNSSQATIRYCTSSGCRSIVASQFSGRPLIAGIGILTRLMCSNKWSASRGSLCIFLGVEMNDTRMPFPASLLANSKYGSMCPKANQGNIITWYSLEAIGEHIHGKNLCT</sequence>
<gene>
    <name evidence="1" type="ORF">MLD38_023237</name>
</gene>
<comment type="caution">
    <text evidence="1">The sequence shown here is derived from an EMBL/GenBank/DDBJ whole genome shotgun (WGS) entry which is preliminary data.</text>
</comment>
<evidence type="ECO:0000313" key="2">
    <source>
        <dbReference type="Proteomes" id="UP001057402"/>
    </source>
</evidence>
<keyword evidence="2" id="KW-1185">Reference proteome</keyword>
<reference evidence="2" key="1">
    <citation type="journal article" date="2023" name="Front. Plant Sci.">
        <title>Chromosomal-level genome assembly of Melastoma candidum provides insights into trichome evolution.</title>
        <authorList>
            <person name="Zhong Y."/>
            <person name="Wu W."/>
            <person name="Sun C."/>
            <person name="Zou P."/>
            <person name="Liu Y."/>
            <person name="Dai S."/>
            <person name="Zhou R."/>
        </authorList>
    </citation>
    <scope>NUCLEOTIDE SEQUENCE [LARGE SCALE GENOMIC DNA]</scope>
</reference>
<name>A0ACB9QQT4_9MYRT</name>
<protein>
    <submittedName>
        <fullName evidence="1">Uncharacterized protein</fullName>
    </submittedName>
</protein>
<dbReference type="EMBL" id="CM042885">
    <property type="protein sequence ID" value="KAI4367504.1"/>
    <property type="molecule type" value="Genomic_DNA"/>
</dbReference>
<organism evidence="1 2">
    <name type="scientific">Melastoma candidum</name>
    <dbReference type="NCBI Taxonomy" id="119954"/>
    <lineage>
        <taxon>Eukaryota</taxon>
        <taxon>Viridiplantae</taxon>
        <taxon>Streptophyta</taxon>
        <taxon>Embryophyta</taxon>
        <taxon>Tracheophyta</taxon>
        <taxon>Spermatophyta</taxon>
        <taxon>Magnoliopsida</taxon>
        <taxon>eudicotyledons</taxon>
        <taxon>Gunneridae</taxon>
        <taxon>Pentapetalae</taxon>
        <taxon>rosids</taxon>
        <taxon>malvids</taxon>
        <taxon>Myrtales</taxon>
        <taxon>Melastomataceae</taxon>
        <taxon>Melastomatoideae</taxon>
        <taxon>Melastomateae</taxon>
        <taxon>Melastoma</taxon>
    </lineage>
</organism>
<accession>A0ACB9QQT4</accession>
<proteinExistence type="predicted"/>